<dbReference type="InterPro" id="IPR007172">
    <property type="entry name" value="DUF374"/>
</dbReference>
<protein>
    <submittedName>
        <fullName evidence="2">DUF374 domain-containing protein</fullName>
    </submittedName>
</protein>
<comment type="caution">
    <text evidence="2">The sequence shown here is derived from an EMBL/GenBank/DDBJ whole genome shotgun (WGS) entry which is preliminary data.</text>
</comment>
<organism evidence="2">
    <name type="scientific">Eiseniibacteriota bacterium</name>
    <dbReference type="NCBI Taxonomy" id="2212470"/>
    <lineage>
        <taxon>Bacteria</taxon>
        <taxon>Candidatus Eiseniibacteriota</taxon>
    </lineage>
</organism>
<accession>A0A832I1S0</accession>
<feature type="domain" description="DUF374" evidence="1">
    <location>
        <begin position="62"/>
        <end position="129"/>
    </location>
</feature>
<reference evidence="2" key="1">
    <citation type="journal article" date="2020" name="mSystems">
        <title>Genome- and Community-Level Interaction Insights into Carbon Utilization and Element Cycling Functions of Hydrothermarchaeota in Hydrothermal Sediment.</title>
        <authorList>
            <person name="Zhou Z."/>
            <person name="Liu Y."/>
            <person name="Xu W."/>
            <person name="Pan J."/>
            <person name="Luo Z.H."/>
            <person name="Li M."/>
        </authorList>
    </citation>
    <scope>NUCLEOTIDE SEQUENCE [LARGE SCALE GENOMIC DNA]</scope>
    <source>
        <strain evidence="2">SpSt-381</strain>
    </source>
</reference>
<evidence type="ECO:0000313" key="2">
    <source>
        <dbReference type="EMBL" id="HGZ42883.1"/>
    </source>
</evidence>
<gene>
    <name evidence="2" type="ORF">ENR23_05545</name>
</gene>
<proteinExistence type="predicted"/>
<evidence type="ECO:0000259" key="1">
    <source>
        <dbReference type="Pfam" id="PF04028"/>
    </source>
</evidence>
<dbReference type="Pfam" id="PF04028">
    <property type="entry name" value="DUF374"/>
    <property type="match status" value="1"/>
</dbReference>
<sequence length="220" mass="23860">MTPRYPWWLEPASAAGAALVRVLGATWRVDRAGLAAWDAEMARGARCIFAFWHARLLPLVFTHRGRGIAVLVSRHRDGQLITRIIERLGFESARGSSTRGGEEGVLELLEHAAAGRALAITPDGPRGPAGRLKPGVVWLASRTGLPVVPVATAGRAAWVLRSWDRFRVPMPFTRVVVAYGEPIRVPPGLSAEESDAWRERIETALEAHTRAVAARAGEAA</sequence>
<dbReference type="CDD" id="cd07983">
    <property type="entry name" value="LPLAT_DUF374-like"/>
    <property type="match status" value="1"/>
</dbReference>
<dbReference type="SUPFAM" id="SSF69593">
    <property type="entry name" value="Glycerol-3-phosphate (1)-acyltransferase"/>
    <property type="match status" value="1"/>
</dbReference>
<dbReference type="EMBL" id="DSQF01000012">
    <property type="protein sequence ID" value="HGZ42883.1"/>
    <property type="molecule type" value="Genomic_DNA"/>
</dbReference>
<name>A0A832I1S0_UNCEI</name>
<dbReference type="AlphaFoldDB" id="A0A832I1S0"/>